<feature type="compositionally biased region" description="Basic and acidic residues" evidence="1">
    <location>
        <begin position="838"/>
        <end position="850"/>
    </location>
</feature>
<feature type="region of interest" description="Disordered" evidence="1">
    <location>
        <begin position="1"/>
        <end position="103"/>
    </location>
</feature>
<evidence type="ECO:0000313" key="3">
    <source>
        <dbReference type="Proteomes" id="UP000283841"/>
    </source>
</evidence>
<feature type="compositionally biased region" description="Basic and acidic residues" evidence="1">
    <location>
        <begin position="202"/>
        <end position="214"/>
    </location>
</feature>
<evidence type="ECO:0000313" key="2">
    <source>
        <dbReference type="EMBL" id="RWQ92606.1"/>
    </source>
</evidence>
<feature type="compositionally biased region" description="Polar residues" evidence="1">
    <location>
        <begin position="447"/>
        <end position="456"/>
    </location>
</feature>
<dbReference type="EMBL" id="RCNU01000012">
    <property type="protein sequence ID" value="RWQ92606.1"/>
    <property type="molecule type" value="Genomic_DNA"/>
</dbReference>
<proteinExistence type="predicted"/>
<dbReference type="AlphaFoldDB" id="A0A443HLC3"/>
<feature type="compositionally biased region" description="Low complexity" evidence="1">
    <location>
        <begin position="773"/>
        <end position="792"/>
    </location>
</feature>
<feature type="compositionally biased region" description="Polar residues" evidence="1">
    <location>
        <begin position="371"/>
        <end position="394"/>
    </location>
</feature>
<keyword evidence="3" id="KW-1185">Reference proteome</keyword>
<protein>
    <recommendedName>
        <fullName evidence="4">S-adenosylmethionine-dependent methyltransferase-like protein</fullName>
    </recommendedName>
</protein>
<dbReference type="STRING" id="264951.A0A443HLC3"/>
<feature type="region of interest" description="Disordered" evidence="1">
    <location>
        <begin position="120"/>
        <end position="471"/>
    </location>
</feature>
<dbReference type="GeneID" id="39602402"/>
<name>A0A443HLC3_BYSSP</name>
<comment type="caution">
    <text evidence="2">The sequence shown here is derived from an EMBL/GenBank/DDBJ whole genome shotgun (WGS) entry which is preliminary data.</text>
</comment>
<dbReference type="Proteomes" id="UP000283841">
    <property type="component" value="Unassembled WGS sequence"/>
</dbReference>
<feature type="compositionally biased region" description="Basic and acidic residues" evidence="1">
    <location>
        <begin position="15"/>
        <end position="27"/>
    </location>
</feature>
<feature type="compositionally biased region" description="Polar residues" evidence="1">
    <location>
        <begin position="742"/>
        <end position="752"/>
    </location>
</feature>
<feature type="compositionally biased region" description="Polar residues" evidence="1">
    <location>
        <begin position="407"/>
        <end position="438"/>
    </location>
</feature>
<feature type="compositionally biased region" description="Low complexity" evidence="1">
    <location>
        <begin position="84"/>
        <end position="95"/>
    </location>
</feature>
<feature type="compositionally biased region" description="Low complexity" evidence="1">
    <location>
        <begin position="814"/>
        <end position="828"/>
    </location>
</feature>
<reference evidence="2 3" key="1">
    <citation type="journal article" date="2018" name="Front. Microbiol.">
        <title>Genomic and genetic insights into a cosmopolitan fungus, Paecilomyces variotii (Eurotiales).</title>
        <authorList>
            <person name="Urquhart A.S."/>
            <person name="Mondo S.J."/>
            <person name="Makela M.R."/>
            <person name="Hane J.K."/>
            <person name="Wiebenga A."/>
            <person name="He G."/>
            <person name="Mihaltcheva S."/>
            <person name="Pangilinan J."/>
            <person name="Lipzen A."/>
            <person name="Barry K."/>
            <person name="de Vries R.P."/>
            <person name="Grigoriev I.V."/>
            <person name="Idnurm A."/>
        </authorList>
    </citation>
    <scope>NUCLEOTIDE SEQUENCE [LARGE SCALE GENOMIC DNA]</scope>
    <source>
        <strain evidence="2 3">CBS 101075</strain>
    </source>
</reference>
<dbReference type="RefSeq" id="XP_028482251.1">
    <property type="nucleotide sequence ID" value="XM_028633125.1"/>
</dbReference>
<feature type="compositionally biased region" description="Polar residues" evidence="1">
    <location>
        <begin position="264"/>
        <end position="291"/>
    </location>
</feature>
<feature type="region of interest" description="Disordered" evidence="1">
    <location>
        <begin position="812"/>
        <end position="853"/>
    </location>
</feature>
<evidence type="ECO:0008006" key="4">
    <source>
        <dbReference type="Google" id="ProtNLM"/>
    </source>
</evidence>
<feature type="compositionally biased region" description="Low complexity" evidence="1">
    <location>
        <begin position="55"/>
        <end position="65"/>
    </location>
</feature>
<accession>A0A443HLC3</accession>
<dbReference type="VEuPathDB" id="FungiDB:C8Q69DRAFT_509729"/>
<gene>
    <name evidence="2" type="ORF">C8Q69DRAFT_509729</name>
</gene>
<feature type="compositionally biased region" description="Polar residues" evidence="1">
    <location>
        <begin position="178"/>
        <end position="198"/>
    </location>
</feature>
<organism evidence="2 3">
    <name type="scientific">Byssochlamys spectabilis</name>
    <name type="common">Paecilomyces variotii</name>
    <dbReference type="NCBI Taxonomy" id="264951"/>
    <lineage>
        <taxon>Eukaryota</taxon>
        <taxon>Fungi</taxon>
        <taxon>Dikarya</taxon>
        <taxon>Ascomycota</taxon>
        <taxon>Pezizomycotina</taxon>
        <taxon>Eurotiomycetes</taxon>
        <taxon>Eurotiomycetidae</taxon>
        <taxon>Eurotiales</taxon>
        <taxon>Thermoascaceae</taxon>
        <taxon>Paecilomyces</taxon>
    </lineage>
</organism>
<sequence>MQFFRRNKSHAAEASVERSRARSHGELLVEAPGNRQHPAFPPPAGDHYKDDEDSSYQQRQFSRQRFSYHEPSQSQTYQDHPGDSSRASRNSVSSAKPTVINLVPPTPLAVAASFDADAFTQSTAEQSWPLPAPVPETPRSDRESRKLKKGIFGRHSSSRDEGTFLGRNISVKRKGGSPRQQSNPQHQNVSQQSITSDGGASGRDDESTAAKLNKEAWNPSNPELQMQHMSTGSPQGQTPYGQPAANRYPQPSQSPTRREYPSIQRVNTEPINTGSFYQQRVANDSFHSQVSPRRLPQNPEDLRQSSPQQPLFRAIQYSPSDSSIKHSPHQAQIPQDPFSMYRRNSSQPDPGTAQRPPSQQSYGPPSPVFQWHQSDTKQQNQVPRQLLQPITQPPHQGGMSPAERSASMRQPTESAQQQGQVSDNQGSAQSLYVQSTGAPAQGPSLKSEMSQQNIQEQGRETPPPQSKSRDDLAEVDVRALLQKHEELHAKYQKVKRYYFEKENQVQQLQNTVAHQRMAASRTVLDDNEYTNRFTRLDGAIKDLAFSTRKDWKSIPTWLQPYVNEDAHTVGTKEMTAVGRAVITRWLVDELFERHFHPSIEPTLSAQLKNIEANIRRQSVKTYTEEDKENIIARISNWRRTTLDGLQDALQGKAAEENRTRLIDHLVEKLVASLEMHLNEPPPPGLDSSGRNIVENAVGIAEKIPFESRDVWIEYFAPGSLINDTHMKVETTLPPLKNPKLESVNTQGPSANDAQGDGQNDGEDAGNTRDDNESLSANYSADASSAAQQSSQQNMPPIREQRKRSVLGGLMGRKPTAAAAGPAQPQQEASSRSNSIVAKETKDQGESEKNESCSATRIRFASFLAVEVRGKGPTSVLLKAPVYPLE</sequence>
<feature type="region of interest" description="Disordered" evidence="1">
    <location>
        <begin position="731"/>
        <end position="798"/>
    </location>
</feature>
<feature type="compositionally biased region" description="Polar residues" evidence="1">
    <location>
        <begin position="218"/>
        <end position="240"/>
    </location>
</feature>
<evidence type="ECO:0000256" key="1">
    <source>
        <dbReference type="SAM" id="MobiDB-lite"/>
    </source>
</evidence>
<feature type="compositionally biased region" description="Low complexity" evidence="1">
    <location>
        <begin position="354"/>
        <end position="363"/>
    </location>
</feature>